<keyword evidence="3 10" id="KW-0812">Transmembrane</keyword>
<feature type="region of interest" description="Disordered" evidence="9">
    <location>
        <begin position="960"/>
        <end position="1036"/>
    </location>
</feature>
<name>A0A383VNR8_TETOB</name>
<dbReference type="FunFam" id="3.40.50.300:FF:000287">
    <property type="entry name" value="Multidrug ABC transporter ATP-binding protein"/>
    <property type="match status" value="1"/>
</dbReference>
<dbReference type="InterPro" id="IPR017871">
    <property type="entry name" value="ABC_transporter-like_CS"/>
</dbReference>
<feature type="compositionally biased region" description="Low complexity" evidence="9">
    <location>
        <begin position="1078"/>
        <end position="1091"/>
    </location>
</feature>
<keyword evidence="14" id="KW-1185">Reference proteome</keyword>
<dbReference type="SMART" id="SM00382">
    <property type="entry name" value="AAA"/>
    <property type="match status" value="1"/>
</dbReference>
<dbReference type="STRING" id="3088.A0A383VNR8"/>
<evidence type="ECO:0000259" key="11">
    <source>
        <dbReference type="PROSITE" id="PS50893"/>
    </source>
</evidence>
<feature type="domain" description="ABC transmembrane type-1" evidence="12">
    <location>
        <begin position="354"/>
        <end position="626"/>
    </location>
</feature>
<feature type="transmembrane region" description="Helical" evidence="10">
    <location>
        <begin position="561"/>
        <end position="590"/>
    </location>
</feature>
<sequence>MDPQALLYYFGCIAVVCSLNAVFLFLACKQSRQAHCCPEYEHKYRGFKHGRLAVYVSLVLLQLGLSTARLFSHLTTDGLTWIDLSQLLVLLLYLSTLVVLCTRWPTQLSLRLSGVLLLALLEPGLLFAEDITVVRPGGQFDAEHVARVVVHGLQLVLLTGLLISEVIIQQHQLLQRSSFDQPQMHHAGSNGVNGGSPRRAAGMFAGLGFGQRQGSYQQLPGEDEEAGKSKHKLPMWRPGDSRWRMAASAFAYVWPTTGILRTRLAACFVLVLAERAINLAAPIAFKHMVEVLSAVTADAAAAAAADGSGLVGALRTGLRLLMVAAAGGSEASHSIHAAAAGVAANTTMAAAAAAPAVDAGGSAELLAPFWVLFYPWVFIYLAAFLLRGGSGSEGLLANVRDILWIPITQAAFCRISCAVFGHLLALDLNFHVHRKTGQIMRILDRGTSSIQDIVNIILFNVVPQMIDIVVACSYLATKMQPWVAGIVLVTVSSYVPLTVCITERRGKIRKVMNALDNERESRATDVLLGYETVKYFCNEDFELAQYDKATRQYQAAEYWQLAFLSLLSIVQSMVVWIGLAAGLIVCVWGSSRGSLTVGDTVLFITMMQQLYVPLTYFGSYYRQVQKALIDMENMFELLATTPAVADEPGARSLRVSEGRVDFKEVVFSYNPLLGQPVLKGVSFTAPGGKTLAIVGSTGSGKSSLLRLLLRFYDPQGGAVLIDGQDIRHCSQASVRGVIAVVPQDTVLFNDTIMYNIRYGRTTATDSQVYEAAEIGHIHQHLTRFPHGYSTRVGERGLRLSGGEKQRVAFARAVLKQPAILVLDEATSALDSLTEKMVQDSLAAIRGRCTQLIVAHRLSTVMDADIIVVLERGKVVEQGTHAQLIEQGGQYCSMWSRQQDYCSIPPSPSPGPGLAAAPAAAAAAAAAARLPRDKSFGASPLTGEVSRGVKGPLKLLLRQPDDAEETSAAEQQQQQQRGDSPADSAAATAAGDDDEGPGLIGVDSLGELATGVEDGGVSGRGSSCSGGGAAEDEEGGVRRLVDSSASIRRYHMLRRAETGTSDVEFSEAPSPEVPEEPEQQQQRRPSSTGAQQ</sequence>
<dbReference type="AlphaFoldDB" id="A0A383VNR8"/>
<evidence type="ECO:0000256" key="9">
    <source>
        <dbReference type="SAM" id="MobiDB-lite"/>
    </source>
</evidence>
<evidence type="ECO:0000313" key="13">
    <source>
        <dbReference type="EMBL" id="SZX66384.1"/>
    </source>
</evidence>
<evidence type="ECO:0000256" key="5">
    <source>
        <dbReference type="ARBA" id="ARBA00022840"/>
    </source>
</evidence>
<dbReference type="InterPro" id="IPR003593">
    <property type="entry name" value="AAA+_ATPase"/>
</dbReference>
<feature type="transmembrane region" description="Helical" evidence="10">
    <location>
        <begin position="406"/>
        <end position="432"/>
    </location>
</feature>
<evidence type="ECO:0000256" key="10">
    <source>
        <dbReference type="SAM" id="Phobius"/>
    </source>
</evidence>
<feature type="transmembrane region" description="Helical" evidence="10">
    <location>
        <begin position="453"/>
        <end position="476"/>
    </location>
</feature>
<dbReference type="PROSITE" id="PS00211">
    <property type="entry name" value="ABC_TRANSPORTER_1"/>
    <property type="match status" value="1"/>
</dbReference>
<gene>
    <name evidence="13" type="ORF">BQ4739_LOCUS6800</name>
</gene>
<dbReference type="PANTHER" id="PTHR24221">
    <property type="entry name" value="ATP-BINDING CASSETTE SUB-FAMILY B"/>
    <property type="match status" value="1"/>
</dbReference>
<dbReference type="GO" id="GO:0140359">
    <property type="term" value="F:ABC-type transporter activity"/>
    <property type="evidence" value="ECO:0007669"/>
    <property type="project" value="InterPro"/>
</dbReference>
<feature type="transmembrane region" description="Helical" evidence="10">
    <location>
        <begin position="84"/>
        <end position="101"/>
    </location>
</feature>
<evidence type="ECO:0000256" key="3">
    <source>
        <dbReference type="ARBA" id="ARBA00022692"/>
    </source>
</evidence>
<evidence type="ECO:0000256" key="8">
    <source>
        <dbReference type="ARBA" id="ARBA00024363"/>
    </source>
</evidence>
<dbReference type="Proteomes" id="UP000256970">
    <property type="component" value="Unassembled WGS sequence"/>
</dbReference>
<keyword evidence="5" id="KW-0067">ATP-binding</keyword>
<dbReference type="Pfam" id="PF00664">
    <property type="entry name" value="ABC_membrane"/>
    <property type="match status" value="1"/>
</dbReference>
<keyword evidence="6 10" id="KW-1133">Transmembrane helix</keyword>
<dbReference type="PANTHER" id="PTHR24221:SF654">
    <property type="entry name" value="ATP-BINDING CASSETTE SUB-FAMILY B MEMBER 6"/>
    <property type="match status" value="1"/>
</dbReference>
<comment type="similarity">
    <text evidence="8">Belongs to the ABC transporter superfamily. ABCB family. Heavy Metal importer (TC 3.A.1.210) subfamily.</text>
</comment>
<dbReference type="PROSITE" id="PS50929">
    <property type="entry name" value="ABC_TM1F"/>
    <property type="match status" value="1"/>
</dbReference>
<evidence type="ECO:0000256" key="7">
    <source>
        <dbReference type="ARBA" id="ARBA00023136"/>
    </source>
</evidence>
<dbReference type="GO" id="GO:0016887">
    <property type="term" value="F:ATP hydrolysis activity"/>
    <property type="evidence" value="ECO:0007669"/>
    <property type="project" value="InterPro"/>
</dbReference>
<dbReference type="GO" id="GO:0016020">
    <property type="term" value="C:membrane"/>
    <property type="evidence" value="ECO:0007669"/>
    <property type="project" value="UniProtKB-SubCell"/>
</dbReference>
<feature type="transmembrane region" description="Helical" evidence="10">
    <location>
        <begin position="482"/>
        <end position="502"/>
    </location>
</feature>
<accession>A0A383VNR8</accession>
<dbReference type="Gene3D" id="3.40.50.300">
    <property type="entry name" value="P-loop containing nucleotide triphosphate hydrolases"/>
    <property type="match status" value="1"/>
</dbReference>
<dbReference type="GO" id="GO:0005524">
    <property type="term" value="F:ATP binding"/>
    <property type="evidence" value="ECO:0007669"/>
    <property type="project" value="UniProtKB-KW"/>
</dbReference>
<feature type="transmembrane region" description="Helical" evidence="10">
    <location>
        <begin position="6"/>
        <end position="26"/>
    </location>
</feature>
<keyword evidence="7 10" id="KW-0472">Membrane</keyword>
<dbReference type="PROSITE" id="PS50893">
    <property type="entry name" value="ABC_TRANSPORTER_2"/>
    <property type="match status" value="1"/>
</dbReference>
<keyword evidence="4" id="KW-0547">Nucleotide-binding</keyword>
<comment type="subcellular location">
    <subcellularLocation>
        <location evidence="1">Membrane</location>
        <topology evidence="1">Multi-pass membrane protein</topology>
    </subcellularLocation>
</comment>
<evidence type="ECO:0000256" key="6">
    <source>
        <dbReference type="ARBA" id="ARBA00022989"/>
    </source>
</evidence>
<evidence type="ECO:0000259" key="12">
    <source>
        <dbReference type="PROSITE" id="PS50929"/>
    </source>
</evidence>
<dbReference type="InterPro" id="IPR039421">
    <property type="entry name" value="Type_1_exporter"/>
</dbReference>
<reference evidence="13 14" key="1">
    <citation type="submission" date="2016-10" db="EMBL/GenBank/DDBJ databases">
        <authorList>
            <person name="Cai Z."/>
        </authorList>
    </citation>
    <scope>NUCLEOTIDE SEQUENCE [LARGE SCALE GENOMIC DNA]</scope>
</reference>
<dbReference type="InterPro" id="IPR011527">
    <property type="entry name" value="ABC1_TM_dom"/>
</dbReference>
<dbReference type="SUPFAM" id="SSF52540">
    <property type="entry name" value="P-loop containing nucleoside triphosphate hydrolases"/>
    <property type="match status" value="1"/>
</dbReference>
<feature type="domain" description="ABC transporter" evidence="11">
    <location>
        <begin position="660"/>
        <end position="896"/>
    </location>
</feature>
<proteinExistence type="inferred from homology"/>
<dbReference type="CDD" id="cd18581">
    <property type="entry name" value="ABC_6TM_ABCB6"/>
    <property type="match status" value="1"/>
</dbReference>
<keyword evidence="2" id="KW-0813">Transport</keyword>
<dbReference type="Pfam" id="PF00005">
    <property type="entry name" value="ABC_tran"/>
    <property type="match status" value="1"/>
</dbReference>
<organism evidence="13 14">
    <name type="scientific">Tetradesmus obliquus</name>
    <name type="common">Green alga</name>
    <name type="synonym">Acutodesmus obliquus</name>
    <dbReference type="NCBI Taxonomy" id="3088"/>
    <lineage>
        <taxon>Eukaryota</taxon>
        <taxon>Viridiplantae</taxon>
        <taxon>Chlorophyta</taxon>
        <taxon>core chlorophytes</taxon>
        <taxon>Chlorophyceae</taxon>
        <taxon>CS clade</taxon>
        <taxon>Sphaeropleales</taxon>
        <taxon>Scenedesmaceae</taxon>
        <taxon>Tetradesmus</taxon>
    </lineage>
</organism>
<dbReference type="Gene3D" id="1.20.1560.10">
    <property type="entry name" value="ABC transporter type 1, transmembrane domain"/>
    <property type="match status" value="1"/>
</dbReference>
<protein>
    <submittedName>
        <fullName evidence="13">Uncharacterized protein</fullName>
    </submittedName>
</protein>
<feature type="compositionally biased region" description="Low complexity" evidence="9">
    <location>
        <begin position="970"/>
        <end position="989"/>
    </location>
</feature>
<feature type="compositionally biased region" description="Gly residues" evidence="9">
    <location>
        <begin position="1012"/>
        <end position="1028"/>
    </location>
</feature>
<dbReference type="InterPro" id="IPR027417">
    <property type="entry name" value="P-loop_NTPase"/>
</dbReference>
<feature type="transmembrane region" description="Helical" evidence="10">
    <location>
        <begin position="148"/>
        <end position="168"/>
    </location>
</feature>
<feature type="transmembrane region" description="Helical" evidence="10">
    <location>
        <begin position="365"/>
        <end position="386"/>
    </location>
</feature>
<feature type="region of interest" description="Disordered" evidence="9">
    <location>
        <begin position="1052"/>
        <end position="1091"/>
    </location>
</feature>
<feature type="transmembrane region" description="Helical" evidence="10">
    <location>
        <begin position="108"/>
        <end position="128"/>
    </location>
</feature>
<evidence type="ECO:0000256" key="2">
    <source>
        <dbReference type="ARBA" id="ARBA00022448"/>
    </source>
</evidence>
<evidence type="ECO:0000256" key="1">
    <source>
        <dbReference type="ARBA" id="ARBA00004141"/>
    </source>
</evidence>
<dbReference type="SUPFAM" id="SSF90123">
    <property type="entry name" value="ABC transporter transmembrane region"/>
    <property type="match status" value="1"/>
</dbReference>
<dbReference type="InterPro" id="IPR036640">
    <property type="entry name" value="ABC1_TM_sf"/>
</dbReference>
<evidence type="ECO:0000256" key="4">
    <source>
        <dbReference type="ARBA" id="ARBA00022741"/>
    </source>
</evidence>
<dbReference type="EMBL" id="FNXT01000700">
    <property type="protein sequence ID" value="SZX66384.1"/>
    <property type="molecule type" value="Genomic_DNA"/>
</dbReference>
<dbReference type="InterPro" id="IPR003439">
    <property type="entry name" value="ABC_transporter-like_ATP-bd"/>
</dbReference>
<evidence type="ECO:0000313" key="14">
    <source>
        <dbReference type="Proteomes" id="UP000256970"/>
    </source>
</evidence>
<feature type="transmembrane region" description="Helical" evidence="10">
    <location>
        <begin position="52"/>
        <end position="72"/>
    </location>
</feature>